<keyword evidence="3" id="KW-1185">Reference proteome</keyword>
<evidence type="ECO:0000313" key="3">
    <source>
        <dbReference type="Proteomes" id="UP001168642"/>
    </source>
</evidence>
<reference evidence="2" key="1">
    <citation type="submission" date="2023-07" db="EMBL/GenBank/DDBJ databases">
        <title>Wenyingzhuangia sp. chi5 genome sequencing and assembly.</title>
        <authorList>
            <person name="Park S."/>
        </authorList>
    </citation>
    <scope>NUCLEOTIDE SEQUENCE</scope>
    <source>
        <strain evidence="2">Chi5</strain>
    </source>
</reference>
<keyword evidence="1" id="KW-0812">Transmembrane</keyword>
<dbReference type="RefSeq" id="WP_302884174.1">
    <property type="nucleotide sequence ID" value="NZ_JAUMIT010000003.1"/>
</dbReference>
<gene>
    <name evidence="2" type="ORF">QVZ41_08705</name>
</gene>
<evidence type="ECO:0008006" key="4">
    <source>
        <dbReference type="Google" id="ProtNLM"/>
    </source>
</evidence>
<dbReference type="EMBL" id="JAUMIT010000003">
    <property type="protein sequence ID" value="MDO3694921.1"/>
    <property type="molecule type" value="Genomic_DNA"/>
</dbReference>
<dbReference type="Proteomes" id="UP001168642">
    <property type="component" value="Unassembled WGS sequence"/>
</dbReference>
<organism evidence="2 3">
    <name type="scientific">Wenyingzhuangia gilva</name>
    <dbReference type="NCBI Taxonomy" id="3057677"/>
    <lineage>
        <taxon>Bacteria</taxon>
        <taxon>Pseudomonadati</taxon>
        <taxon>Bacteroidota</taxon>
        <taxon>Flavobacteriia</taxon>
        <taxon>Flavobacteriales</taxon>
        <taxon>Flavobacteriaceae</taxon>
        <taxon>Wenyingzhuangia</taxon>
    </lineage>
</organism>
<protein>
    <recommendedName>
        <fullName evidence="4">Prepilin-type N-terminal cleavage/methylation domain-containing protein</fullName>
    </recommendedName>
</protein>
<evidence type="ECO:0000313" key="2">
    <source>
        <dbReference type="EMBL" id="MDO3694921.1"/>
    </source>
</evidence>
<name>A0ABT8VSI0_9FLAO</name>
<accession>A0ABT8VSI0</accession>
<sequence>MVVLKKIKASTLMETLVATVLIVVLFMMTSMILNNLFFNSIKSNTRDIDAYLNELEYLYRHQKIQHPYKDNLNTWEITLQKTANTTKSISLEAINKETNKTILRQIIEN</sequence>
<evidence type="ECO:0000256" key="1">
    <source>
        <dbReference type="SAM" id="Phobius"/>
    </source>
</evidence>
<proteinExistence type="predicted"/>
<keyword evidence="1" id="KW-1133">Transmembrane helix</keyword>
<keyword evidence="1" id="KW-0472">Membrane</keyword>
<comment type="caution">
    <text evidence="2">The sequence shown here is derived from an EMBL/GenBank/DDBJ whole genome shotgun (WGS) entry which is preliminary data.</text>
</comment>
<feature type="transmembrane region" description="Helical" evidence="1">
    <location>
        <begin position="12"/>
        <end position="33"/>
    </location>
</feature>